<dbReference type="GO" id="GO:0006412">
    <property type="term" value="P:translation"/>
    <property type="evidence" value="ECO:0007669"/>
    <property type="project" value="UniProtKB-UniRule"/>
</dbReference>
<accession>A0A2H0TYW5</accession>
<dbReference type="Gene3D" id="1.20.58.110">
    <property type="entry name" value="Ribosomal protein S20"/>
    <property type="match status" value="1"/>
</dbReference>
<keyword evidence="2 6" id="KW-0694">RNA-binding</keyword>
<comment type="similarity">
    <text evidence="6">Belongs to the bacterial ribosomal protein bS20 family.</text>
</comment>
<dbReference type="HAMAP" id="MF_00500">
    <property type="entry name" value="Ribosomal_bS20"/>
    <property type="match status" value="1"/>
</dbReference>
<organism evidence="7 8">
    <name type="scientific">Candidatus Magasanikbacteria bacterium CG10_big_fil_rev_8_21_14_0_10_42_10</name>
    <dbReference type="NCBI Taxonomy" id="1974649"/>
    <lineage>
        <taxon>Bacteria</taxon>
        <taxon>Candidatus Magasanikiibacteriota</taxon>
    </lineage>
</organism>
<dbReference type="Proteomes" id="UP000231530">
    <property type="component" value="Unassembled WGS sequence"/>
</dbReference>
<dbReference type="InterPro" id="IPR036510">
    <property type="entry name" value="Ribosomal_bS20_sf"/>
</dbReference>
<evidence type="ECO:0000256" key="1">
    <source>
        <dbReference type="ARBA" id="ARBA00022730"/>
    </source>
</evidence>
<evidence type="ECO:0000256" key="5">
    <source>
        <dbReference type="ARBA" id="ARBA00035136"/>
    </source>
</evidence>
<dbReference type="GO" id="GO:0005840">
    <property type="term" value="C:ribosome"/>
    <property type="evidence" value="ECO:0007669"/>
    <property type="project" value="UniProtKB-KW"/>
</dbReference>
<dbReference type="GO" id="GO:0019843">
    <property type="term" value="F:rRNA binding"/>
    <property type="evidence" value="ECO:0007669"/>
    <property type="project" value="UniProtKB-UniRule"/>
</dbReference>
<keyword evidence="4 6" id="KW-0687">Ribonucleoprotein</keyword>
<dbReference type="EMBL" id="PFBY01000010">
    <property type="protein sequence ID" value="PIR76706.1"/>
    <property type="molecule type" value="Genomic_DNA"/>
</dbReference>
<dbReference type="SUPFAM" id="SSF46992">
    <property type="entry name" value="Ribosomal protein S20"/>
    <property type="match status" value="1"/>
</dbReference>
<comment type="function">
    <text evidence="6">Binds directly to 16S ribosomal RNA.</text>
</comment>
<name>A0A2H0TYW5_9BACT</name>
<evidence type="ECO:0000256" key="3">
    <source>
        <dbReference type="ARBA" id="ARBA00022980"/>
    </source>
</evidence>
<reference evidence="8" key="1">
    <citation type="submission" date="2017-09" db="EMBL/GenBank/DDBJ databases">
        <title>Depth-based differentiation of microbial function through sediment-hosted aquifers and enrichment of novel symbionts in the deep terrestrial subsurface.</title>
        <authorList>
            <person name="Probst A.J."/>
            <person name="Ladd B."/>
            <person name="Jarett J.K."/>
            <person name="Geller-Mcgrath D.E."/>
            <person name="Sieber C.M.K."/>
            <person name="Emerson J.B."/>
            <person name="Anantharaman K."/>
            <person name="Thomas B.C."/>
            <person name="Malmstrom R."/>
            <person name="Stieglmeier M."/>
            <person name="Klingl A."/>
            <person name="Woyke T."/>
            <person name="Ryan C.M."/>
            <person name="Banfield J.F."/>
        </authorList>
    </citation>
    <scope>NUCLEOTIDE SEQUENCE [LARGE SCALE GENOMIC DNA]</scope>
</reference>
<evidence type="ECO:0000256" key="4">
    <source>
        <dbReference type="ARBA" id="ARBA00023274"/>
    </source>
</evidence>
<keyword evidence="1 6" id="KW-0699">rRNA-binding</keyword>
<dbReference type="AlphaFoldDB" id="A0A2H0TYW5"/>
<sequence length="89" mass="9759">MPNKASAKKALRQDQKRAASNFVVKKAYKEAVKTAKTVVASGNTAMKEIQEAQKKLAKAAKKGVIKKNTASRKLSRLSRLANKMKNTTK</sequence>
<dbReference type="NCBIfam" id="TIGR00029">
    <property type="entry name" value="S20"/>
    <property type="match status" value="1"/>
</dbReference>
<dbReference type="InterPro" id="IPR002583">
    <property type="entry name" value="Ribosomal_bS20"/>
</dbReference>
<proteinExistence type="inferred from homology"/>
<dbReference type="GO" id="GO:1990904">
    <property type="term" value="C:ribonucleoprotein complex"/>
    <property type="evidence" value="ECO:0007669"/>
    <property type="project" value="UniProtKB-KW"/>
</dbReference>
<evidence type="ECO:0000313" key="7">
    <source>
        <dbReference type="EMBL" id="PIR76706.1"/>
    </source>
</evidence>
<evidence type="ECO:0000256" key="6">
    <source>
        <dbReference type="HAMAP-Rule" id="MF_00500"/>
    </source>
</evidence>
<evidence type="ECO:0000313" key="8">
    <source>
        <dbReference type="Proteomes" id="UP000231530"/>
    </source>
</evidence>
<comment type="caution">
    <text evidence="7">The sequence shown here is derived from an EMBL/GenBank/DDBJ whole genome shotgun (WGS) entry which is preliminary data.</text>
</comment>
<dbReference type="GO" id="GO:0003735">
    <property type="term" value="F:structural constituent of ribosome"/>
    <property type="evidence" value="ECO:0007669"/>
    <property type="project" value="InterPro"/>
</dbReference>
<keyword evidence="3 6" id="KW-0689">Ribosomal protein</keyword>
<gene>
    <name evidence="6" type="primary">rpsT</name>
    <name evidence="7" type="ORF">COU32_00705</name>
</gene>
<dbReference type="Pfam" id="PF01649">
    <property type="entry name" value="Ribosomal_S20p"/>
    <property type="match status" value="1"/>
</dbReference>
<protein>
    <recommendedName>
        <fullName evidence="5 6">Small ribosomal subunit protein bS20</fullName>
    </recommendedName>
</protein>
<evidence type="ECO:0000256" key="2">
    <source>
        <dbReference type="ARBA" id="ARBA00022884"/>
    </source>
</evidence>